<comment type="caution">
    <text evidence="1">The sequence shown here is derived from an EMBL/GenBank/DDBJ whole genome shotgun (WGS) entry which is preliminary data.</text>
</comment>
<organism evidence="1 2">
    <name type="scientific">Bacillus amyloliquefaciens</name>
    <name type="common">Bacillus velezensis</name>
    <dbReference type="NCBI Taxonomy" id="1390"/>
    <lineage>
        <taxon>Bacteria</taxon>
        <taxon>Bacillati</taxon>
        <taxon>Bacillota</taxon>
        <taxon>Bacilli</taxon>
        <taxon>Bacillales</taxon>
        <taxon>Bacillaceae</taxon>
        <taxon>Bacillus</taxon>
        <taxon>Bacillus amyloliquefaciens group</taxon>
    </lineage>
</organism>
<proteinExistence type="predicted"/>
<evidence type="ECO:0000313" key="2">
    <source>
        <dbReference type="Proteomes" id="UP001222377"/>
    </source>
</evidence>
<evidence type="ECO:0000313" key="1">
    <source>
        <dbReference type="EMBL" id="MDF4194808.1"/>
    </source>
</evidence>
<accession>A0AAP3YGA3</accession>
<dbReference type="Proteomes" id="UP001222377">
    <property type="component" value="Unassembled WGS sequence"/>
</dbReference>
<dbReference type="EMBL" id="JARKHX010000004">
    <property type="protein sequence ID" value="MDF4194808.1"/>
    <property type="molecule type" value="Genomic_DNA"/>
</dbReference>
<gene>
    <name evidence="1" type="ORF">PV946_13700</name>
</gene>
<protein>
    <submittedName>
        <fullName evidence="1">Uncharacterized protein</fullName>
    </submittedName>
</protein>
<sequence>MTKSKLNENILQFLLDNGFKLKEYEDQGLTFYSKEIKDGQTLKRLIEHHYELEEDEEINTKGVSFTVEIQTNGESPQWVFTGRHEMFGILEGQQQFFEYVKEIKPLIS</sequence>
<dbReference type="RefSeq" id="WP_014417894.1">
    <property type="nucleotide sequence ID" value="NZ_CP071970.1"/>
</dbReference>
<reference evidence="1" key="1">
    <citation type="submission" date="2023-02" db="EMBL/GenBank/DDBJ databases">
        <title>Draft Whole-Genome Sequences of Bacillus Strains of Potential Probiotic for Poultry.</title>
        <authorList>
            <person name="Ma L.M."/>
            <person name="Lopez-Guerra N."/>
            <person name="Zhang G."/>
        </authorList>
    </citation>
    <scope>NUCLEOTIDE SEQUENCE</scope>
    <source>
        <strain evidence="1">OSU1013-24</strain>
    </source>
</reference>
<name>A0AAP3YGA3_BACAM</name>
<dbReference type="AlphaFoldDB" id="A0AAP3YGA3"/>